<keyword evidence="1" id="KW-0472">Membrane</keyword>
<accession>A0A840IB74</accession>
<organism evidence="2 3">
    <name type="scientific">Conexibacter arvalis</name>
    <dbReference type="NCBI Taxonomy" id="912552"/>
    <lineage>
        <taxon>Bacteria</taxon>
        <taxon>Bacillati</taxon>
        <taxon>Actinomycetota</taxon>
        <taxon>Thermoleophilia</taxon>
        <taxon>Solirubrobacterales</taxon>
        <taxon>Conexibacteraceae</taxon>
        <taxon>Conexibacter</taxon>
    </lineage>
</organism>
<dbReference type="AlphaFoldDB" id="A0A840IB74"/>
<gene>
    <name evidence="2" type="ORF">BDZ31_001659</name>
</gene>
<reference evidence="2 3" key="1">
    <citation type="submission" date="2020-08" db="EMBL/GenBank/DDBJ databases">
        <title>Genomic Encyclopedia of Archaeal and Bacterial Type Strains, Phase II (KMG-II): from individual species to whole genera.</title>
        <authorList>
            <person name="Goeker M."/>
        </authorList>
    </citation>
    <scope>NUCLEOTIDE SEQUENCE [LARGE SCALE GENOMIC DNA]</scope>
    <source>
        <strain evidence="2 3">DSM 23288</strain>
    </source>
</reference>
<dbReference type="RefSeq" id="WP_183340799.1">
    <property type="nucleotide sequence ID" value="NZ_JACHNU010000001.1"/>
</dbReference>
<dbReference type="Proteomes" id="UP000585272">
    <property type="component" value="Unassembled WGS sequence"/>
</dbReference>
<protein>
    <submittedName>
        <fullName evidence="2">Uncharacterized protein</fullName>
    </submittedName>
</protein>
<comment type="caution">
    <text evidence="2">The sequence shown here is derived from an EMBL/GenBank/DDBJ whole genome shotgun (WGS) entry which is preliminary data.</text>
</comment>
<sequence length="76" mass="8184">MSFAHIGGVPVEEALLGLAPAVAVGLAVSLRALVVRQAERIATARGFVGRRRRSGGTQRMIDARSEQLDAFEEHEE</sequence>
<keyword evidence="1" id="KW-0812">Transmembrane</keyword>
<dbReference type="EMBL" id="JACHNU010000001">
    <property type="protein sequence ID" value="MBB4662086.1"/>
    <property type="molecule type" value="Genomic_DNA"/>
</dbReference>
<name>A0A840IB74_9ACTN</name>
<proteinExistence type="predicted"/>
<evidence type="ECO:0000256" key="1">
    <source>
        <dbReference type="SAM" id="Phobius"/>
    </source>
</evidence>
<feature type="transmembrane region" description="Helical" evidence="1">
    <location>
        <begin position="15"/>
        <end position="35"/>
    </location>
</feature>
<evidence type="ECO:0000313" key="2">
    <source>
        <dbReference type="EMBL" id="MBB4662086.1"/>
    </source>
</evidence>
<keyword evidence="3" id="KW-1185">Reference proteome</keyword>
<evidence type="ECO:0000313" key="3">
    <source>
        <dbReference type="Proteomes" id="UP000585272"/>
    </source>
</evidence>
<keyword evidence="1" id="KW-1133">Transmembrane helix</keyword>